<evidence type="ECO:0000256" key="3">
    <source>
        <dbReference type="ARBA" id="ARBA00022801"/>
    </source>
</evidence>
<dbReference type="PROSITE" id="PS00137">
    <property type="entry name" value="SUBTILASE_HIS"/>
    <property type="match status" value="1"/>
</dbReference>
<dbReference type="Gene3D" id="3.30.70.80">
    <property type="entry name" value="Peptidase S8 propeptide/proteinase inhibitor I9"/>
    <property type="match status" value="1"/>
</dbReference>
<dbReference type="Gene3D" id="2.60.40.10">
    <property type="entry name" value="Immunoglobulins"/>
    <property type="match status" value="1"/>
</dbReference>
<feature type="domain" description="Fervidolysin second beta-sandwich" evidence="10">
    <location>
        <begin position="600"/>
        <end position="700"/>
    </location>
</feature>
<feature type="chain" id="PRO_5045186557" evidence="7">
    <location>
        <begin position="25"/>
        <end position="703"/>
    </location>
</feature>
<dbReference type="InterPro" id="IPR054400">
    <property type="entry name" value="Fervidolysin_SD2"/>
</dbReference>
<keyword evidence="7" id="KW-0732">Signal</keyword>
<keyword evidence="13" id="KW-1185">Reference proteome</keyword>
<feature type="domain" description="Fervidolysin-like N-terminal prodomain" evidence="9">
    <location>
        <begin position="51"/>
        <end position="123"/>
    </location>
</feature>
<evidence type="ECO:0000256" key="4">
    <source>
        <dbReference type="ARBA" id="ARBA00022825"/>
    </source>
</evidence>
<evidence type="ECO:0000256" key="7">
    <source>
        <dbReference type="SAM" id="SignalP"/>
    </source>
</evidence>
<accession>A0ABX5QSD6</accession>
<evidence type="ECO:0000259" key="11">
    <source>
        <dbReference type="Pfam" id="PF24025"/>
    </source>
</evidence>
<name>A0ABX5QSD6_9BACT</name>
<dbReference type="InterPro" id="IPR023828">
    <property type="entry name" value="Peptidase_S8_Ser-AS"/>
</dbReference>
<reference evidence="12 13" key="1">
    <citation type="submission" date="2018-01" db="EMBL/GenBank/DDBJ databases">
        <title>The whole genome sequencing and assembly of Fervidobacterium changbaicum CBS-1 strain.</title>
        <authorList>
            <person name="Kim J.-Y."/>
            <person name="Park M.-K."/>
            <person name="Yi H."/>
            <person name="Bahn Y.-S."/>
            <person name="Kim J.F."/>
            <person name="Lee D.-W."/>
        </authorList>
    </citation>
    <scope>NUCLEOTIDE SEQUENCE [LARGE SCALE GENOMIC DNA]</scope>
    <source>
        <strain evidence="12 13">CBS-1</strain>
    </source>
</reference>
<evidence type="ECO:0000259" key="9">
    <source>
        <dbReference type="Pfam" id="PF22148"/>
    </source>
</evidence>
<dbReference type="EMBL" id="CP026721">
    <property type="protein sequence ID" value="QAV33015.1"/>
    <property type="molecule type" value="Genomic_DNA"/>
</dbReference>
<dbReference type="InterPro" id="IPR054399">
    <property type="entry name" value="Fervidolysin-like_N_prodom"/>
</dbReference>
<evidence type="ECO:0000256" key="1">
    <source>
        <dbReference type="ARBA" id="ARBA00011073"/>
    </source>
</evidence>
<evidence type="ECO:0000256" key="2">
    <source>
        <dbReference type="ARBA" id="ARBA00022670"/>
    </source>
</evidence>
<gene>
    <name evidence="12" type="ORF">CBS1_04230</name>
</gene>
<evidence type="ECO:0000259" key="8">
    <source>
        <dbReference type="Pfam" id="PF00082"/>
    </source>
</evidence>
<keyword evidence="2 5" id="KW-0645">Protease</keyword>
<dbReference type="InterPro" id="IPR050131">
    <property type="entry name" value="Peptidase_S8_subtilisin-like"/>
</dbReference>
<dbReference type="Proteomes" id="UP000288947">
    <property type="component" value="Chromosome"/>
</dbReference>
<dbReference type="InterPro" id="IPR022398">
    <property type="entry name" value="Peptidase_S8_His-AS"/>
</dbReference>
<dbReference type="InterPro" id="IPR013783">
    <property type="entry name" value="Ig-like_fold"/>
</dbReference>
<evidence type="ECO:0000259" key="10">
    <source>
        <dbReference type="Pfam" id="PF22349"/>
    </source>
</evidence>
<dbReference type="PANTHER" id="PTHR43806">
    <property type="entry name" value="PEPTIDASE S8"/>
    <property type="match status" value="1"/>
</dbReference>
<dbReference type="PROSITE" id="PS51892">
    <property type="entry name" value="SUBTILASE"/>
    <property type="match status" value="1"/>
</dbReference>
<dbReference type="PROSITE" id="PS51257">
    <property type="entry name" value="PROKAR_LIPOPROTEIN"/>
    <property type="match status" value="1"/>
</dbReference>
<feature type="domain" description="Peptidase S8/S53" evidence="8">
    <location>
        <begin position="180"/>
        <end position="459"/>
    </location>
</feature>
<feature type="active site" description="Charge relay system" evidence="5">
    <location>
        <position position="189"/>
    </location>
</feature>
<evidence type="ECO:0000256" key="5">
    <source>
        <dbReference type="PROSITE-ProRule" id="PRU01240"/>
    </source>
</evidence>
<dbReference type="InterPro" id="IPR036852">
    <property type="entry name" value="Peptidase_S8/S53_dom_sf"/>
</dbReference>
<dbReference type="Pfam" id="PF24025">
    <property type="entry name" value="Ig_DR_A0283-like"/>
    <property type="match status" value="1"/>
</dbReference>
<dbReference type="InterPro" id="IPR037045">
    <property type="entry name" value="S8pro/Inhibitor_I9_sf"/>
</dbReference>
<dbReference type="Gene3D" id="3.40.50.200">
    <property type="entry name" value="Peptidase S8/S53 domain"/>
    <property type="match status" value="1"/>
</dbReference>
<evidence type="ECO:0000313" key="13">
    <source>
        <dbReference type="Proteomes" id="UP000288947"/>
    </source>
</evidence>
<dbReference type="Pfam" id="PF22349">
    <property type="entry name" value="Fervidolysin_SD2"/>
    <property type="match status" value="1"/>
</dbReference>
<dbReference type="PROSITE" id="PS00136">
    <property type="entry name" value="SUBTILASE_ASP"/>
    <property type="match status" value="1"/>
</dbReference>
<organism evidence="12 13">
    <name type="scientific">Fervidobacterium changbaicum</name>
    <dbReference type="NCBI Taxonomy" id="310769"/>
    <lineage>
        <taxon>Bacteria</taxon>
        <taxon>Thermotogati</taxon>
        <taxon>Thermotogota</taxon>
        <taxon>Thermotogae</taxon>
        <taxon>Thermotogales</taxon>
        <taxon>Fervidobacteriaceae</taxon>
        <taxon>Fervidobacterium</taxon>
    </lineage>
</organism>
<dbReference type="SUPFAM" id="SSF52743">
    <property type="entry name" value="Subtilisin-like"/>
    <property type="match status" value="1"/>
</dbReference>
<dbReference type="Pfam" id="PF22148">
    <property type="entry name" value="Fervidolysin_NPro-like"/>
    <property type="match status" value="1"/>
</dbReference>
<dbReference type="InterPro" id="IPR000209">
    <property type="entry name" value="Peptidase_S8/S53_dom"/>
</dbReference>
<dbReference type="PROSITE" id="PS00138">
    <property type="entry name" value="SUBTILASE_SER"/>
    <property type="match status" value="1"/>
</dbReference>
<feature type="active site" description="Charge relay system" evidence="5">
    <location>
        <position position="408"/>
    </location>
</feature>
<feature type="active site" description="Charge relay system" evidence="5">
    <location>
        <position position="227"/>
    </location>
</feature>
<feature type="signal peptide" evidence="7">
    <location>
        <begin position="1"/>
        <end position="24"/>
    </location>
</feature>
<keyword evidence="4 5" id="KW-0720">Serine protease</keyword>
<protein>
    <submittedName>
        <fullName evidence="12">Peptidase S8</fullName>
    </submittedName>
</protein>
<feature type="domain" description="Fervidolysin/DR-A0283-like Ig-like" evidence="11">
    <location>
        <begin position="471"/>
        <end position="574"/>
    </location>
</feature>
<dbReference type="RefSeq" id="WP_090221950.1">
    <property type="nucleotide sequence ID" value="NZ_CP026721.1"/>
</dbReference>
<dbReference type="PRINTS" id="PR00723">
    <property type="entry name" value="SUBTILISIN"/>
</dbReference>
<proteinExistence type="inferred from homology"/>
<dbReference type="InterPro" id="IPR056489">
    <property type="entry name" value="Ig_Fls_DR_A0283-like"/>
</dbReference>
<evidence type="ECO:0000256" key="6">
    <source>
        <dbReference type="RuleBase" id="RU003355"/>
    </source>
</evidence>
<dbReference type="Pfam" id="PF00082">
    <property type="entry name" value="Peptidase_S8"/>
    <property type="match status" value="1"/>
</dbReference>
<keyword evidence="3 5" id="KW-0378">Hydrolase</keyword>
<sequence>MRKAFLVISVIALLLALFSCTNPSFEPRNQIKDLTSLPEIKQNGFNILFGELKDGEYTEGRILVGYNDRKEVDKIVKAVNGKIVLEIPEIKVVSIKLNNMTVKQAYDKIKALKLSAIRYVEPSYKRELIKPTVVKPNPEMFKTGKPGLNNTRNYGEELSNELWGLEALGITTTLWEEASGTGVIVAVVDTGVDGTHPDLQGQVIEGYRPFTGEVLPEGTDSSFGGAHGTHVAGTIAAKKDGKGIVGVAPGAKIMPIVIFDDPALVGGNGYVGDDYVAAGIIWAVNLGAKVMNHSWGGWGYSYTMKEAFDYALEHGVVMVVSAGNATSDSHHQYPAGYPGVIQVAALEYYGGSYRVAEFSSRSDGVSVGAPGVQILSTVPGPRSRGYEGHNPNVPASNGGTYDYYQGTSMAAPHVTGAVAVLLQKFPNAKPWQIRKLLENTAYDFNWKDKLGWDHDTGYGLVKLNTALQGPLPTTSGVEEFQVKITDAYKEWGVPTVFVSLIREKGSCYYAKTGPDGIARFPHIDEGIYDIFIGGPDHWDRALAQVDGKSLSGGYGIALRMAEEREASYTNYNISPSATQLNIVFSSSFKVKFGTDLSALTDPQIVIVDPLLRGVYRRIPYTRNHHYDFSDLSGQVSIGLQTILPARDDITITGTVTINGADITISGVLKKGTTWTVIDDFGGINLGADEEPLYLWWTVFGNNN</sequence>
<comment type="similarity">
    <text evidence="1 5 6">Belongs to the peptidase S8 family.</text>
</comment>
<dbReference type="InterPro" id="IPR015500">
    <property type="entry name" value="Peptidase_S8_subtilisin-rel"/>
</dbReference>
<dbReference type="InterPro" id="IPR023827">
    <property type="entry name" value="Peptidase_S8_Asp-AS"/>
</dbReference>
<evidence type="ECO:0000313" key="12">
    <source>
        <dbReference type="EMBL" id="QAV33015.1"/>
    </source>
</evidence>
<dbReference type="PANTHER" id="PTHR43806:SF11">
    <property type="entry name" value="CEREVISIN-RELATED"/>
    <property type="match status" value="1"/>
</dbReference>
<dbReference type="Gene3D" id="2.60.40.1800">
    <property type="match status" value="1"/>
</dbReference>